<dbReference type="Pfam" id="PF03881">
    <property type="entry name" value="Fructosamin_kin"/>
    <property type="match status" value="1"/>
</dbReference>
<dbReference type="InterPro" id="IPR016477">
    <property type="entry name" value="Fructo-/Ketosamine-3-kinase"/>
</dbReference>
<dbReference type="Gene3D" id="3.90.1200.10">
    <property type="match status" value="1"/>
</dbReference>
<keyword evidence="1 2" id="KW-0418">Kinase</keyword>
<dbReference type="Gene3D" id="3.30.200.20">
    <property type="entry name" value="Phosphorylase Kinase, domain 1"/>
    <property type="match status" value="1"/>
</dbReference>
<dbReference type="OrthoDB" id="5291879at2"/>
<protein>
    <submittedName>
        <fullName evidence="2">Fructosamine kinase</fullName>
    </submittedName>
</protein>
<evidence type="ECO:0000256" key="1">
    <source>
        <dbReference type="PIRNR" id="PIRNR006221"/>
    </source>
</evidence>
<dbReference type="PIRSF" id="PIRSF006221">
    <property type="entry name" value="Ketosamine-3-kinase"/>
    <property type="match status" value="1"/>
</dbReference>
<reference evidence="2 3" key="1">
    <citation type="submission" date="2018-06" db="EMBL/GenBank/DDBJ databases">
        <title>Thermoflavimicrobium daqus sp. nov., a thermophilic microbe isolated from Moutai-flavour Daqu.</title>
        <authorList>
            <person name="Wang X."/>
            <person name="Zhou H."/>
        </authorList>
    </citation>
    <scope>NUCLEOTIDE SEQUENCE [LARGE SCALE GENOMIC DNA]</scope>
    <source>
        <strain evidence="2 3">FBKL4.011</strain>
    </source>
</reference>
<evidence type="ECO:0000313" key="3">
    <source>
        <dbReference type="Proteomes" id="UP000251213"/>
    </source>
</evidence>
<dbReference type="GO" id="GO:0016301">
    <property type="term" value="F:kinase activity"/>
    <property type="evidence" value="ECO:0007669"/>
    <property type="project" value="UniProtKB-UniRule"/>
</dbReference>
<comment type="caution">
    <text evidence="2">The sequence shown here is derived from an EMBL/GenBank/DDBJ whole genome shotgun (WGS) entry which is preliminary data.</text>
</comment>
<accession>A0A364K5U6</accession>
<dbReference type="AlphaFoldDB" id="A0A364K5U6"/>
<dbReference type="Proteomes" id="UP000251213">
    <property type="component" value="Unassembled WGS sequence"/>
</dbReference>
<dbReference type="SUPFAM" id="SSF56112">
    <property type="entry name" value="Protein kinase-like (PK-like)"/>
    <property type="match status" value="1"/>
</dbReference>
<dbReference type="EMBL" id="QJKK01000003">
    <property type="protein sequence ID" value="RAL25681.1"/>
    <property type="molecule type" value="Genomic_DNA"/>
</dbReference>
<comment type="similarity">
    <text evidence="1">Belongs to the fructosamine kinase family.</text>
</comment>
<keyword evidence="3" id="KW-1185">Reference proteome</keyword>
<organism evidence="2 3">
    <name type="scientific">Thermoflavimicrobium daqui</name>
    <dbReference type="NCBI Taxonomy" id="2137476"/>
    <lineage>
        <taxon>Bacteria</taxon>
        <taxon>Bacillati</taxon>
        <taxon>Bacillota</taxon>
        <taxon>Bacilli</taxon>
        <taxon>Bacillales</taxon>
        <taxon>Thermoactinomycetaceae</taxon>
        <taxon>Thermoflavimicrobium</taxon>
    </lineage>
</organism>
<proteinExistence type="inferred from homology"/>
<keyword evidence="1" id="KW-0808">Transferase</keyword>
<dbReference type="PANTHER" id="PTHR12149">
    <property type="entry name" value="FRUCTOSAMINE 3 KINASE-RELATED PROTEIN"/>
    <property type="match status" value="1"/>
</dbReference>
<reference evidence="2 3" key="2">
    <citation type="submission" date="2018-06" db="EMBL/GenBank/DDBJ databases">
        <authorList>
            <person name="Zhirakovskaya E."/>
        </authorList>
    </citation>
    <scope>NUCLEOTIDE SEQUENCE [LARGE SCALE GENOMIC DNA]</scope>
    <source>
        <strain evidence="2 3">FBKL4.011</strain>
    </source>
</reference>
<dbReference type="PANTHER" id="PTHR12149:SF8">
    <property type="entry name" value="PROTEIN-RIBULOSAMINE 3-KINASE"/>
    <property type="match status" value="1"/>
</dbReference>
<dbReference type="InterPro" id="IPR011009">
    <property type="entry name" value="Kinase-like_dom_sf"/>
</dbReference>
<dbReference type="RefSeq" id="WP_113658295.1">
    <property type="nucleotide sequence ID" value="NZ_KZ845665.1"/>
</dbReference>
<gene>
    <name evidence="2" type="ORF">DL897_06275</name>
</gene>
<name>A0A364K5U6_9BACL</name>
<evidence type="ECO:0000313" key="2">
    <source>
        <dbReference type="EMBL" id="RAL25681.1"/>
    </source>
</evidence>
<sequence length="288" mass="33809">MQRYITNALYQMGDSSDIILIRSLSGGCINQAFYVETKQTQYFIKLNEKVTHDFFRKEAMGLTLLGQTEEIGVPKVYGEFYFEEQNIALLALEWIEGTKHKKTEEWLGQKLARLHHVYGSAFGLAEDNYIGFFPQKNGWSEDWLSFFRDKRLKVQVNIGQKSGILNGQRQRKLEQLMERLSDWIPSHVKPSLIHGDLWSANWLYGPQGEPYLIDPATYYAHSEIELAYTELFKGFSESFYKAYHEVQPISKTYTERKPIYQLYHLLVHLNTFGEEYFKPIDQVLNRYV</sequence>